<name>A0A8X7XK26_POLSE</name>
<evidence type="ECO:0000313" key="3">
    <source>
        <dbReference type="EMBL" id="KAG2470073.1"/>
    </source>
</evidence>
<dbReference type="InterPro" id="IPR004875">
    <property type="entry name" value="DDE_SF_endonuclease_dom"/>
</dbReference>
<dbReference type="GO" id="GO:0005634">
    <property type="term" value="C:nucleus"/>
    <property type="evidence" value="ECO:0007669"/>
    <property type="project" value="TreeGrafter"/>
</dbReference>
<dbReference type="EMBL" id="JAATIS010000147">
    <property type="protein sequence ID" value="KAG2470073.1"/>
    <property type="molecule type" value="Genomic_DNA"/>
</dbReference>
<protein>
    <submittedName>
        <fullName evidence="3">POGK protein</fullName>
    </submittedName>
</protein>
<evidence type="ECO:0000259" key="2">
    <source>
        <dbReference type="PROSITE" id="PS51253"/>
    </source>
</evidence>
<dbReference type="PANTHER" id="PTHR19303">
    <property type="entry name" value="TRANSPOSON"/>
    <property type="match status" value="1"/>
</dbReference>
<dbReference type="InterPro" id="IPR009057">
    <property type="entry name" value="Homeodomain-like_sf"/>
</dbReference>
<keyword evidence="1" id="KW-0238">DNA-binding</keyword>
<dbReference type="PROSITE" id="PS51253">
    <property type="entry name" value="HTH_CENPB"/>
    <property type="match status" value="1"/>
</dbReference>
<dbReference type="GO" id="GO:0003677">
    <property type="term" value="F:DNA binding"/>
    <property type="evidence" value="ECO:0007669"/>
    <property type="project" value="UniProtKB-KW"/>
</dbReference>
<evidence type="ECO:0000256" key="1">
    <source>
        <dbReference type="ARBA" id="ARBA00023125"/>
    </source>
</evidence>
<dbReference type="Proteomes" id="UP000886611">
    <property type="component" value="Unassembled WGS sequence"/>
</dbReference>
<feature type="non-terminal residue" evidence="3">
    <location>
        <position position="1"/>
    </location>
</feature>
<dbReference type="InterPro" id="IPR050863">
    <property type="entry name" value="CenT-Element_Derived"/>
</dbReference>
<gene>
    <name evidence="3" type="primary">Pogk_1</name>
    <name evidence="3" type="ORF">GTO96_0023041</name>
</gene>
<dbReference type="Gene3D" id="1.10.10.60">
    <property type="entry name" value="Homeodomain-like"/>
    <property type="match status" value="1"/>
</dbReference>
<dbReference type="Pfam" id="PF03184">
    <property type="entry name" value="DDE_1"/>
    <property type="match status" value="1"/>
</dbReference>
<dbReference type="SMART" id="SM00674">
    <property type="entry name" value="CENPB"/>
    <property type="match status" value="1"/>
</dbReference>
<dbReference type="InterPro" id="IPR006600">
    <property type="entry name" value="HTH_CenpB_DNA-bd_dom"/>
</dbReference>
<dbReference type="AlphaFoldDB" id="A0A8X7XK26"/>
<proteinExistence type="predicted"/>
<feature type="non-terminal residue" evidence="3">
    <location>
        <position position="427"/>
    </location>
</feature>
<sequence>MDNVKKTRKSYPNHRKLEAVSYAKKYGNAAVAKEFGTDESNIRRWKKQKPVIKAMHPKKRCRRSRKEFWPELESQLKTWVISRRNENRRVSTDGIRLKAKELAKHLQINDFKGSKCWCFLFMKRHNLSVRAITSIGQKLPQDWEEKMAVFGVFVKNVINGVNFEHMGNMDEVSISFHMPSGFTVETKGSTDVRITTTGNEKCSFTVVLCATADGGKCKPLVIFKRKTIPKDVFPKGVIVTANEKGWVDADMVSYWLENIWRKRKNSFFCQKSVLIYDSARPHITEEVKEKVKKYSQLAVIPGGLTSKLQPLDLSVNKSFKIKMREKWEDWIVNGYHSFTKSGSIKRASYAEACQWIDECWSEVTVDCIKHGFKAANICEYPTEVLTTVITDSEEESEDQIESDIPESFNEMFDLFNTESDEEFDGFD</sequence>
<organism evidence="3 4">
    <name type="scientific">Polypterus senegalus</name>
    <name type="common">Senegal bichir</name>
    <dbReference type="NCBI Taxonomy" id="55291"/>
    <lineage>
        <taxon>Eukaryota</taxon>
        <taxon>Metazoa</taxon>
        <taxon>Chordata</taxon>
        <taxon>Craniata</taxon>
        <taxon>Vertebrata</taxon>
        <taxon>Euteleostomi</taxon>
        <taxon>Actinopterygii</taxon>
        <taxon>Polypteriformes</taxon>
        <taxon>Polypteridae</taxon>
        <taxon>Polypterus</taxon>
    </lineage>
</organism>
<evidence type="ECO:0000313" key="4">
    <source>
        <dbReference type="Proteomes" id="UP000886611"/>
    </source>
</evidence>
<reference evidence="3 4" key="1">
    <citation type="journal article" date="2021" name="Cell">
        <title>Tracing the genetic footprints of vertebrate landing in non-teleost ray-finned fishes.</title>
        <authorList>
            <person name="Bi X."/>
            <person name="Wang K."/>
            <person name="Yang L."/>
            <person name="Pan H."/>
            <person name="Jiang H."/>
            <person name="Wei Q."/>
            <person name="Fang M."/>
            <person name="Yu H."/>
            <person name="Zhu C."/>
            <person name="Cai Y."/>
            <person name="He Y."/>
            <person name="Gan X."/>
            <person name="Zeng H."/>
            <person name="Yu D."/>
            <person name="Zhu Y."/>
            <person name="Jiang H."/>
            <person name="Qiu Q."/>
            <person name="Yang H."/>
            <person name="Zhang Y.E."/>
            <person name="Wang W."/>
            <person name="Zhu M."/>
            <person name="He S."/>
            <person name="Zhang G."/>
        </authorList>
    </citation>
    <scope>NUCLEOTIDE SEQUENCE [LARGE SCALE GENOMIC DNA]</scope>
    <source>
        <strain evidence="3">Bchr_013</strain>
    </source>
</reference>
<keyword evidence="4" id="KW-1185">Reference proteome</keyword>
<dbReference type="Pfam" id="PF03221">
    <property type="entry name" value="HTH_Tnp_Tc5"/>
    <property type="match status" value="1"/>
</dbReference>
<dbReference type="PANTHER" id="PTHR19303:SF74">
    <property type="entry name" value="POGO TRANSPOSABLE ELEMENT WITH KRAB DOMAIN"/>
    <property type="match status" value="1"/>
</dbReference>
<feature type="domain" description="HTH CENPB-type" evidence="2">
    <location>
        <begin position="60"/>
        <end position="131"/>
    </location>
</feature>
<dbReference type="SUPFAM" id="SSF46689">
    <property type="entry name" value="Homeodomain-like"/>
    <property type="match status" value="1"/>
</dbReference>
<comment type="caution">
    <text evidence="3">The sequence shown here is derived from an EMBL/GenBank/DDBJ whole genome shotgun (WGS) entry which is preliminary data.</text>
</comment>
<accession>A0A8X7XK26</accession>